<feature type="transmembrane region" description="Helical" evidence="1">
    <location>
        <begin position="175"/>
        <end position="199"/>
    </location>
</feature>
<proteinExistence type="predicted"/>
<feature type="domain" description="GOLD" evidence="3">
    <location>
        <begin position="36"/>
        <end position="203"/>
    </location>
</feature>
<keyword evidence="1" id="KW-0812">Transmembrane</keyword>
<gene>
    <name evidence="4" type="ORF">HPBE_LOCUS4488</name>
</gene>
<evidence type="ECO:0000259" key="3">
    <source>
        <dbReference type="Pfam" id="PF01105"/>
    </source>
</evidence>
<dbReference type="Pfam" id="PF01105">
    <property type="entry name" value="EMP24_GP25L"/>
    <property type="match status" value="1"/>
</dbReference>
<reference evidence="6" key="2">
    <citation type="submission" date="2019-09" db="UniProtKB">
        <authorList>
            <consortium name="WormBaseParasite"/>
        </authorList>
    </citation>
    <scope>IDENTIFICATION</scope>
</reference>
<keyword evidence="1" id="KW-1133">Transmembrane helix</keyword>
<evidence type="ECO:0000256" key="2">
    <source>
        <dbReference type="SAM" id="SignalP"/>
    </source>
</evidence>
<evidence type="ECO:0000313" key="4">
    <source>
        <dbReference type="EMBL" id="VDO61428.1"/>
    </source>
</evidence>
<dbReference type="Proteomes" id="UP000050761">
    <property type="component" value="Unassembled WGS sequence"/>
</dbReference>
<protein>
    <submittedName>
        <fullName evidence="6">GOLD domain-containing protein</fullName>
    </submittedName>
</protein>
<sequence>MSAISHLLLYCQIIIVFSNLLPDDVFETIIIALDSRMSCFYQTLKDTHNVSIVVEPATEVKLGLRLTSPSGGFSKWKEGNSTSPLVMKHEAKENGDYELCITAPIPATVLLHIFAYDVKVRLEDRKRIARGSDMAESMAEKVVVLKDKMNEIEMSVVRRNKIYHRDEQMQHKNSVFIMVYVVLFCVAAAITSPIQVVVVRRMFHCTPGRV</sequence>
<keyword evidence="2" id="KW-0732">Signal</keyword>
<feature type="signal peptide" evidence="2">
    <location>
        <begin position="1"/>
        <end position="18"/>
    </location>
</feature>
<keyword evidence="1" id="KW-0472">Membrane</keyword>
<evidence type="ECO:0000313" key="5">
    <source>
        <dbReference type="Proteomes" id="UP000050761"/>
    </source>
</evidence>
<evidence type="ECO:0000256" key="1">
    <source>
        <dbReference type="SAM" id="Phobius"/>
    </source>
</evidence>
<dbReference type="EMBL" id="UZAH01025322">
    <property type="protein sequence ID" value="VDO61428.1"/>
    <property type="molecule type" value="Genomic_DNA"/>
</dbReference>
<accession>A0A3P8A9J0</accession>
<reference evidence="4 5" key="1">
    <citation type="submission" date="2018-11" db="EMBL/GenBank/DDBJ databases">
        <authorList>
            <consortium name="Pathogen Informatics"/>
        </authorList>
    </citation>
    <scope>NUCLEOTIDE SEQUENCE [LARGE SCALE GENOMIC DNA]</scope>
</reference>
<dbReference type="AlphaFoldDB" id="A0A3P8A9J0"/>
<feature type="chain" id="PRO_5044596589" evidence="2">
    <location>
        <begin position="19"/>
        <end position="210"/>
    </location>
</feature>
<dbReference type="WBParaSite" id="HPBE_0000448701-mRNA-1">
    <property type="protein sequence ID" value="HPBE_0000448701-mRNA-1"/>
    <property type="gene ID" value="HPBE_0000448701"/>
</dbReference>
<name>A0A3P8A9J0_HELPZ</name>
<organism evidence="4">
    <name type="scientific">Heligmosomoides polygyrus</name>
    <name type="common">Parasitic roundworm</name>
    <dbReference type="NCBI Taxonomy" id="6339"/>
    <lineage>
        <taxon>Eukaryota</taxon>
        <taxon>Metazoa</taxon>
        <taxon>Ecdysozoa</taxon>
        <taxon>Nematoda</taxon>
        <taxon>Chromadorea</taxon>
        <taxon>Rhabditida</taxon>
        <taxon>Rhabditina</taxon>
        <taxon>Rhabditomorpha</taxon>
        <taxon>Strongyloidea</taxon>
        <taxon>Heligmosomidae</taxon>
        <taxon>Heligmosomoides</taxon>
    </lineage>
</organism>
<keyword evidence="5" id="KW-1185">Reference proteome</keyword>
<dbReference type="OrthoDB" id="10037706at2759"/>
<dbReference type="InterPro" id="IPR009038">
    <property type="entry name" value="GOLD_dom"/>
</dbReference>
<evidence type="ECO:0000313" key="6">
    <source>
        <dbReference type="WBParaSite" id="HPBE_0000448701-mRNA-1"/>
    </source>
</evidence>